<evidence type="ECO:0000256" key="5">
    <source>
        <dbReference type="ARBA" id="ARBA00022723"/>
    </source>
</evidence>
<feature type="domain" description="RNase H type-2" evidence="11">
    <location>
        <begin position="7"/>
        <end position="235"/>
    </location>
</feature>
<dbReference type="HOGENOM" id="CLU_036532_0_4_1"/>
<reference evidence="12 13" key="2">
    <citation type="journal article" date="2007" name="BMC Biol.">
        <title>A 100%-complete sequence reveals unusually simple genomic features in the hot-spring red alga Cyanidioschyzon merolae.</title>
        <authorList>
            <person name="Nozaki H."/>
            <person name="Takano H."/>
            <person name="Misumi O."/>
            <person name="Terasawa K."/>
            <person name="Matsuzaki M."/>
            <person name="Maruyama S."/>
            <person name="Nishida K."/>
            <person name="Yagisawa F."/>
            <person name="Yoshida Y."/>
            <person name="Fujiwara T."/>
            <person name="Takio S."/>
            <person name="Tamura K."/>
            <person name="Chung S.J."/>
            <person name="Nakamura S."/>
            <person name="Kuroiwa H."/>
            <person name="Tanaka K."/>
            <person name="Sato N."/>
            <person name="Kuroiwa T."/>
        </authorList>
    </citation>
    <scope>NUCLEOTIDE SEQUENCE [LARGE SCALE GENOMIC DNA]</scope>
    <source>
        <strain evidence="12 13">10D</strain>
    </source>
</reference>
<comment type="function">
    <text evidence="9">Endonuclease that specifically degrades the RNA of RNA-DNA hybrids.</text>
</comment>
<feature type="binding site" evidence="8">
    <location>
        <position position="13"/>
    </location>
    <ligand>
        <name>a divalent metal cation</name>
        <dbReference type="ChEBI" id="CHEBI:60240"/>
    </ligand>
</feature>
<dbReference type="PROSITE" id="PS51975">
    <property type="entry name" value="RNASE_H_2"/>
    <property type="match status" value="1"/>
</dbReference>
<dbReference type="GO" id="GO:0032299">
    <property type="term" value="C:ribonuclease H2 complex"/>
    <property type="evidence" value="ECO:0007669"/>
    <property type="project" value="TreeGrafter"/>
</dbReference>
<evidence type="ECO:0000256" key="2">
    <source>
        <dbReference type="ARBA" id="ARBA00001946"/>
    </source>
</evidence>
<feature type="binding site" evidence="8">
    <location>
        <position position="14"/>
    </location>
    <ligand>
        <name>a divalent metal cation</name>
        <dbReference type="ChEBI" id="CHEBI:60240"/>
    </ligand>
</feature>
<dbReference type="PANTHER" id="PTHR10954">
    <property type="entry name" value="RIBONUCLEASE H2 SUBUNIT A"/>
    <property type="match status" value="1"/>
</dbReference>
<dbReference type="NCBIfam" id="TIGR00729">
    <property type="entry name" value="ribonuclease HII"/>
    <property type="match status" value="1"/>
</dbReference>
<gene>
    <name evidence="12" type="ORF">CYME_CMK297C</name>
</gene>
<comment type="cofactor">
    <cofactor evidence="2">
        <name>Mg(2+)</name>
        <dbReference type="ChEBI" id="CHEBI:18420"/>
    </cofactor>
</comment>
<evidence type="ECO:0000256" key="4">
    <source>
        <dbReference type="ARBA" id="ARBA00022722"/>
    </source>
</evidence>
<dbReference type="GO" id="GO:0043137">
    <property type="term" value="P:DNA replication, removal of RNA primer"/>
    <property type="evidence" value="ECO:0007669"/>
    <property type="project" value="TreeGrafter"/>
</dbReference>
<dbReference type="Gramene" id="CMK297CT">
    <property type="protein sequence ID" value="CMK297CT"/>
    <property type="gene ID" value="CMK297C"/>
</dbReference>
<dbReference type="Proteomes" id="UP000007014">
    <property type="component" value="Chromosome 11"/>
</dbReference>
<protein>
    <recommendedName>
        <fullName evidence="9">Ribonuclease</fullName>
        <ecNumber evidence="9">3.1.26.4</ecNumber>
    </recommendedName>
</protein>
<keyword evidence="13" id="KW-1185">Reference proteome</keyword>
<dbReference type="OrthoDB" id="7462577at2759"/>
<evidence type="ECO:0000256" key="7">
    <source>
        <dbReference type="ARBA" id="ARBA00022801"/>
    </source>
</evidence>
<dbReference type="GeneID" id="16994295"/>
<feature type="compositionally biased region" description="Basic and acidic residues" evidence="10">
    <location>
        <begin position="301"/>
        <end position="328"/>
    </location>
</feature>
<dbReference type="EMBL" id="AP006493">
    <property type="protein sequence ID" value="BAM80633.1"/>
    <property type="molecule type" value="Genomic_DNA"/>
</dbReference>
<keyword evidence="7 8" id="KW-0378">Hydrolase</keyword>
<dbReference type="FunFam" id="1.10.10.460:FF:000001">
    <property type="entry name" value="Ribonuclease"/>
    <property type="match status" value="1"/>
</dbReference>
<evidence type="ECO:0000256" key="10">
    <source>
        <dbReference type="SAM" id="MobiDB-lite"/>
    </source>
</evidence>
<dbReference type="InterPro" id="IPR012337">
    <property type="entry name" value="RNaseH-like_sf"/>
</dbReference>
<dbReference type="EC" id="3.1.26.4" evidence="9"/>
<dbReference type="PANTHER" id="PTHR10954:SF7">
    <property type="entry name" value="RIBONUCLEASE H2 SUBUNIT A"/>
    <property type="match status" value="1"/>
</dbReference>
<proteinExistence type="inferred from homology"/>
<dbReference type="Gene3D" id="3.30.420.10">
    <property type="entry name" value="Ribonuclease H-like superfamily/Ribonuclease H"/>
    <property type="match status" value="1"/>
</dbReference>
<feature type="binding site" evidence="8">
    <location>
        <position position="121"/>
    </location>
    <ligand>
        <name>a divalent metal cation</name>
        <dbReference type="ChEBI" id="CHEBI:60240"/>
    </ligand>
</feature>
<dbReference type="InterPro" id="IPR001352">
    <property type="entry name" value="RNase_HII/HIII"/>
</dbReference>
<dbReference type="GO" id="GO:0003723">
    <property type="term" value="F:RNA binding"/>
    <property type="evidence" value="ECO:0007669"/>
    <property type="project" value="UniProtKB-UniRule"/>
</dbReference>
<dbReference type="InterPro" id="IPR024567">
    <property type="entry name" value="RNase_HII/HIII_dom"/>
</dbReference>
<dbReference type="STRING" id="280699.M1VI00"/>
<comment type="catalytic activity">
    <reaction evidence="1 8 9">
        <text>Endonucleolytic cleavage to 5'-phosphomonoester.</text>
        <dbReference type="EC" id="3.1.26.4"/>
    </reaction>
</comment>
<evidence type="ECO:0000256" key="3">
    <source>
        <dbReference type="ARBA" id="ARBA00007058"/>
    </source>
</evidence>
<accession>M1VI00</accession>
<dbReference type="InterPro" id="IPR036397">
    <property type="entry name" value="RNaseH_sf"/>
</dbReference>
<sequence length="328" mass="36863">MEPVSESFIMGIDEAGRGPVLGPLVYACCACQAGRLQELEATGVRDSKKLSAQCRERIFQTLGENADWIYSRTRILSPEMLSATMLGRKRVNLNETSYAATISLVKDALSSGMFIEGLFVDTVGEPDAYQMRLKRIFPKIPRIVVQSEAESRFAVVAAASIIAKVTRDKALRTWTFPEEANDPQLRFSREYGSGYPADPLTQRWLRKHLDPIFGFPSIVRFSWSTCSRILEKECVQVDWPEEDSTSGALLPFIMRRKNHSPGPCGCAFLEAAHVRRLVVDEPPPLPVPTPKLVPAKRPTRRRPDCAKRSRVERKSVSKPSSRRDQKRA</sequence>
<dbReference type="GO" id="GO:0004523">
    <property type="term" value="F:RNA-DNA hybrid ribonuclease activity"/>
    <property type="evidence" value="ECO:0007669"/>
    <property type="project" value="UniProtKB-UniRule"/>
</dbReference>
<dbReference type="SUPFAM" id="SSF53098">
    <property type="entry name" value="Ribonuclease H-like"/>
    <property type="match status" value="1"/>
</dbReference>
<dbReference type="AlphaFoldDB" id="M1VI00"/>
<dbReference type="KEGG" id="cme:CYME_CMK297C"/>
<reference evidence="12 13" key="1">
    <citation type="journal article" date="2004" name="Nature">
        <title>Genome sequence of the ultrasmall unicellular red alga Cyanidioschyzon merolae 10D.</title>
        <authorList>
            <person name="Matsuzaki M."/>
            <person name="Misumi O."/>
            <person name="Shin-i T."/>
            <person name="Maruyama S."/>
            <person name="Takahara M."/>
            <person name="Miyagishima S."/>
            <person name="Mori T."/>
            <person name="Nishida K."/>
            <person name="Yagisawa F."/>
            <person name="Nishida K."/>
            <person name="Yoshida Y."/>
            <person name="Nishimura Y."/>
            <person name="Nakao S."/>
            <person name="Kobayashi T."/>
            <person name="Momoyama Y."/>
            <person name="Higashiyama T."/>
            <person name="Minoda A."/>
            <person name="Sano M."/>
            <person name="Nomoto H."/>
            <person name="Oishi K."/>
            <person name="Hayashi H."/>
            <person name="Ohta F."/>
            <person name="Nishizaka S."/>
            <person name="Haga S."/>
            <person name="Miura S."/>
            <person name="Morishita T."/>
            <person name="Kabeya Y."/>
            <person name="Terasawa K."/>
            <person name="Suzuki Y."/>
            <person name="Ishii Y."/>
            <person name="Asakawa S."/>
            <person name="Takano H."/>
            <person name="Ohta N."/>
            <person name="Kuroiwa H."/>
            <person name="Tanaka K."/>
            <person name="Shimizu N."/>
            <person name="Sugano S."/>
            <person name="Sato N."/>
            <person name="Nozaki H."/>
            <person name="Ogasawara N."/>
            <person name="Kohara Y."/>
            <person name="Kuroiwa T."/>
        </authorList>
    </citation>
    <scope>NUCLEOTIDE SEQUENCE [LARGE SCALE GENOMIC DNA]</scope>
    <source>
        <strain evidence="12 13">10D</strain>
    </source>
</reference>
<name>M1VI00_CYAM1</name>
<dbReference type="GO" id="GO:0046872">
    <property type="term" value="F:metal ion binding"/>
    <property type="evidence" value="ECO:0007669"/>
    <property type="project" value="UniProtKB-KW"/>
</dbReference>
<dbReference type="InterPro" id="IPR004649">
    <property type="entry name" value="RNase_H2_suA"/>
</dbReference>
<dbReference type="InterPro" id="IPR023160">
    <property type="entry name" value="RNase_HII_hlx-loop-hlx_cap_dom"/>
</dbReference>
<feature type="compositionally biased region" description="Pro residues" evidence="10">
    <location>
        <begin position="281"/>
        <end position="291"/>
    </location>
</feature>
<evidence type="ECO:0000313" key="12">
    <source>
        <dbReference type="EMBL" id="BAM80633.1"/>
    </source>
</evidence>
<evidence type="ECO:0000256" key="6">
    <source>
        <dbReference type="ARBA" id="ARBA00022759"/>
    </source>
</evidence>
<dbReference type="GO" id="GO:0006298">
    <property type="term" value="P:mismatch repair"/>
    <property type="evidence" value="ECO:0007669"/>
    <property type="project" value="TreeGrafter"/>
</dbReference>
<keyword evidence="5 8" id="KW-0479">Metal-binding</keyword>
<evidence type="ECO:0000259" key="11">
    <source>
        <dbReference type="PROSITE" id="PS51975"/>
    </source>
</evidence>
<keyword evidence="4 8" id="KW-0540">Nuclease</keyword>
<evidence type="ECO:0000256" key="1">
    <source>
        <dbReference type="ARBA" id="ARBA00000077"/>
    </source>
</evidence>
<dbReference type="RefSeq" id="XP_005536669.1">
    <property type="nucleotide sequence ID" value="XM_005536612.1"/>
</dbReference>
<dbReference type="Pfam" id="PF01351">
    <property type="entry name" value="RNase_HII"/>
    <property type="match status" value="1"/>
</dbReference>
<evidence type="ECO:0000256" key="8">
    <source>
        <dbReference type="PROSITE-ProRule" id="PRU01319"/>
    </source>
</evidence>
<dbReference type="eggNOG" id="KOG2299">
    <property type="taxonomic scope" value="Eukaryota"/>
</dbReference>
<dbReference type="Gene3D" id="1.10.10.460">
    <property type="entry name" value="Ribonuclease hii. Domain 2"/>
    <property type="match status" value="1"/>
</dbReference>
<keyword evidence="6 8" id="KW-0255">Endonuclease</keyword>
<feature type="region of interest" description="Disordered" evidence="10">
    <location>
        <begin position="280"/>
        <end position="328"/>
    </location>
</feature>
<comment type="similarity">
    <text evidence="3">Belongs to the RNase HII family. Eukaryotic subfamily.</text>
</comment>
<organism evidence="12 13">
    <name type="scientific">Cyanidioschyzon merolae (strain NIES-3377 / 10D)</name>
    <name type="common">Unicellular red alga</name>
    <dbReference type="NCBI Taxonomy" id="280699"/>
    <lineage>
        <taxon>Eukaryota</taxon>
        <taxon>Rhodophyta</taxon>
        <taxon>Bangiophyceae</taxon>
        <taxon>Cyanidiales</taxon>
        <taxon>Cyanidiaceae</taxon>
        <taxon>Cyanidioschyzon</taxon>
    </lineage>
</organism>
<dbReference type="OMA" id="REECRFF"/>
<evidence type="ECO:0000256" key="9">
    <source>
        <dbReference type="RuleBase" id="RU003515"/>
    </source>
</evidence>
<dbReference type="CDD" id="cd07181">
    <property type="entry name" value="RNase_HII_eukaryota_like"/>
    <property type="match status" value="1"/>
</dbReference>
<evidence type="ECO:0000313" key="13">
    <source>
        <dbReference type="Proteomes" id="UP000007014"/>
    </source>
</evidence>
<comment type="cofactor">
    <cofactor evidence="8">
        <name>Mn(2+)</name>
        <dbReference type="ChEBI" id="CHEBI:29035"/>
    </cofactor>
    <cofactor evidence="8">
        <name>Mg(2+)</name>
        <dbReference type="ChEBI" id="CHEBI:18420"/>
    </cofactor>
    <text evidence="8">Manganese or magnesium. Binds 1 divalent metal ion per monomer in the absence of substrate. May bind a second metal ion after substrate binding.</text>
</comment>